<evidence type="ECO:0000313" key="3">
    <source>
        <dbReference type="EMBL" id="MBB5837359.1"/>
    </source>
</evidence>
<dbReference type="Proteomes" id="UP000549971">
    <property type="component" value="Unassembled WGS sequence"/>
</dbReference>
<organism evidence="3 4">
    <name type="scientific">Kribbella italica</name>
    <dbReference type="NCBI Taxonomy" id="1540520"/>
    <lineage>
        <taxon>Bacteria</taxon>
        <taxon>Bacillati</taxon>
        <taxon>Actinomycetota</taxon>
        <taxon>Actinomycetes</taxon>
        <taxon>Propionibacteriales</taxon>
        <taxon>Kribbellaceae</taxon>
        <taxon>Kribbella</taxon>
    </lineage>
</organism>
<dbReference type="RefSeq" id="WP_337925814.1">
    <property type="nucleotide sequence ID" value="NZ_JACHMY010000001.1"/>
</dbReference>
<dbReference type="EMBL" id="JACHMY010000001">
    <property type="protein sequence ID" value="MBB5837359.1"/>
    <property type="molecule type" value="Genomic_DNA"/>
</dbReference>
<name>A0A7W9MV22_9ACTN</name>
<proteinExistence type="predicted"/>
<feature type="domain" description="MucB/RseB N-terminal" evidence="2">
    <location>
        <begin position="102"/>
        <end position="195"/>
    </location>
</feature>
<gene>
    <name evidence="3" type="ORF">HDA39_004093</name>
</gene>
<dbReference type="Gene3D" id="3.30.200.100">
    <property type="entry name" value="MucB/RseB, C-terminal domain"/>
    <property type="match status" value="1"/>
</dbReference>
<evidence type="ECO:0000259" key="2">
    <source>
        <dbReference type="Pfam" id="PF03888"/>
    </source>
</evidence>
<dbReference type="Gene3D" id="2.50.20.10">
    <property type="entry name" value="Lipoprotein localisation LolA/LolB/LppX"/>
    <property type="match status" value="1"/>
</dbReference>
<reference evidence="3 4" key="1">
    <citation type="submission" date="2020-08" db="EMBL/GenBank/DDBJ databases">
        <title>Sequencing the genomes of 1000 actinobacteria strains.</title>
        <authorList>
            <person name="Klenk H.-P."/>
        </authorList>
    </citation>
    <scope>NUCLEOTIDE SEQUENCE [LARGE SCALE GENOMIC DNA]</scope>
    <source>
        <strain evidence="3 4">DSM 28967</strain>
    </source>
</reference>
<dbReference type="AlphaFoldDB" id="A0A7W9MV22"/>
<comment type="caution">
    <text evidence="3">The sequence shown here is derived from an EMBL/GenBank/DDBJ whole genome shotgun (WGS) entry which is preliminary data.</text>
</comment>
<protein>
    <submittedName>
        <fullName evidence="3">Sigma-E factor negative regulatory protein RseB</fullName>
    </submittedName>
</protein>
<accession>A0A7W9MV22</accession>
<keyword evidence="4" id="KW-1185">Reference proteome</keyword>
<feature type="chain" id="PRO_5031390349" evidence="1">
    <location>
        <begin position="32"/>
        <end position="359"/>
    </location>
</feature>
<sequence>MSTPRLVGPARLAVLVSTVLIGIGLPLPATAAPAPAASREDAPLAVSWLERAAAAPDHISYHGTQIVTSWGPQGSSSAMLDIVHAAAQGSEISLVGSGSSDAKSFVQRGIQGHSPAVDGGPLALLKATYQLVYRCCTDTIGRAAVLVEALRGDQTLAARFWIDQATGLLLQRQLFAADGEALVRATVFTDLEIENGEFLGHLPPMLPGGSDSMGIGGVDGLRTQGWTCTSELPASLELYDVHQDTAAGVLQFSYSDGLFNVSLFQQRGALDPKAVAGYGTMGTPGVHVRYGIPSYAVWSSGGIVYTLVGDLPPDVLARVVEAFPHEVPARVTPVRRMGTGLARIATWLTPMSALSWKLG</sequence>
<keyword evidence="1" id="KW-0732">Signal</keyword>
<dbReference type="InterPro" id="IPR038484">
    <property type="entry name" value="MucB/RseB_C_sf"/>
</dbReference>
<dbReference type="Pfam" id="PF03888">
    <property type="entry name" value="MucB_RseB"/>
    <property type="match status" value="1"/>
</dbReference>
<evidence type="ECO:0000256" key="1">
    <source>
        <dbReference type="SAM" id="SignalP"/>
    </source>
</evidence>
<dbReference type="InterPro" id="IPR033434">
    <property type="entry name" value="MucB/RseB_N"/>
</dbReference>
<feature type="signal peptide" evidence="1">
    <location>
        <begin position="1"/>
        <end position="31"/>
    </location>
</feature>
<evidence type="ECO:0000313" key="4">
    <source>
        <dbReference type="Proteomes" id="UP000549971"/>
    </source>
</evidence>